<evidence type="ECO:0000256" key="19">
    <source>
        <dbReference type="ARBA" id="ARBA00048367"/>
    </source>
</evidence>
<evidence type="ECO:0000256" key="17">
    <source>
        <dbReference type="ARBA" id="ARBA00041823"/>
    </source>
</evidence>
<protein>
    <recommendedName>
        <fullName evidence="17">Cyclin-dependent kinase 8</fullName>
        <ecNumber evidence="4">2.7.11.22</ecNumber>
        <ecNumber evidence="3">2.7.11.23</ecNumber>
    </recommendedName>
</protein>
<dbReference type="RefSeq" id="XP_040721872.1">
    <property type="nucleotide sequence ID" value="XM_040872118.1"/>
</dbReference>
<dbReference type="InterPro" id="IPR000719">
    <property type="entry name" value="Prot_kinase_dom"/>
</dbReference>
<dbReference type="PANTHER" id="PTHR24056:SF495">
    <property type="entry name" value="CYCLIN-DEPENDENT KINASE 8-RELATED"/>
    <property type="match status" value="1"/>
</dbReference>
<dbReference type="AlphaFoldDB" id="A0A1Y2EQ85"/>
<evidence type="ECO:0000256" key="12">
    <source>
        <dbReference type="ARBA" id="ARBA00022842"/>
    </source>
</evidence>
<keyword evidence="14" id="KW-0010">Activator</keyword>
<keyword evidence="10 23" id="KW-0418">Kinase</keyword>
<dbReference type="Pfam" id="PF00069">
    <property type="entry name" value="Pkinase"/>
    <property type="match status" value="1"/>
</dbReference>
<evidence type="ECO:0000256" key="6">
    <source>
        <dbReference type="ARBA" id="ARBA00022527"/>
    </source>
</evidence>
<evidence type="ECO:0000313" key="23">
    <source>
        <dbReference type="EMBL" id="ORY73692.1"/>
    </source>
</evidence>
<keyword evidence="15" id="KW-0804">Transcription</keyword>
<dbReference type="PROSITE" id="PS00108">
    <property type="entry name" value="PROTEIN_KINASE_ST"/>
    <property type="match status" value="1"/>
</dbReference>
<dbReference type="InterPro" id="IPR008271">
    <property type="entry name" value="Ser/Thr_kinase_AS"/>
</dbReference>
<dbReference type="GO" id="GO:0016592">
    <property type="term" value="C:mediator complex"/>
    <property type="evidence" value="ECO:0007669"/>
    <property type="project" value="TreeGrafter"/>
</dbReference>
<dbReference type="GO" id="GO:0005524">
    <property type="term" value="F:ATP binding"/>
    <property type="evidence" value="ECO:0007669"/>
    <property type="project" value="UniProtKB-KW"/>
</dbReference>
<evidence type="ECO:0000256" key="10">
    <source>
        <dbReference type="ARBA" id="ARBA00022777"/>
    </source>
</evidence>
<comment type="subcellular location">
    <subcellularLocation>
        <location evidence="1">Nucleus</location>
    </subcellularLocation>
</comment>
<keyword evidence="12" id="KW-0460">Magnesium</keyword>
<sequence>MERYFARKNKAHVKVLDKYVILGFISSGTYGKVYKAKSSFLDDEREYAIKKFKPDRDGQAVAYTGLSQSAIREMALCRELRHENLVNLHEIILEDKCIYMVFEYAEYDLLQIIHYHVHQPKPQQKIHDAAVRSIMAQLIQGVDFLHKNWVMHRDLKPANIMINKNGQVKCGDLGLARLFFTPLQPFWAGDKVVVTIWYRAPELLLGAKHYGPAIDMWAIGCIFAELLVLRPLFKGDEAKVDNKKQVPFQREQLKKIIDMLGKPTPERWPDVVNMPEYNQLKTFRAQHYANQLPNWYNLIGPMAASQEGLKLLMSLLEYDPTKRLSAEDALKHPYFQEMPKYTSNAFEGTGVIYPNRQIRADDTDMSHVVPVKKVTTTANQASSSVAGKRGHDTVGGTTSGAKRAK</sequence>
<dbReference type="GO" id="GO:0046872">
    <property type="term" value="F:metal ion binding"/>
    <property type="evidence" value="ECO:0007669"/>
    <property type="project" value="UniProtKB-KW"/>
</dbReference>
<dbReference type="SMART" id="SM00220">
    <property type="entry name" value="S_TKc"/>
    <property type="match status" value="1"/>
</dbReference>
<name>A0A1Y2EQ85_PROLT</name>
<comment type="similarity">
    <text evidence="2">Belongs to the protein kinase superfamily. CMGC Ser/Thr protein kinase family. CDC2/CDKX subfamily.</text>
</comment>
<dbReference type="InterPro" id="IPR050108">
    <property type="entry name" value="CDK"/>
</dbReference>
<evidence type="ECO:0000256" key="5">
    <source>
        <dbReference type="ARBA" id="ARBA00022491"/>
    </source>
</evidence>
<dbReference type="EMBL" id="MCFI01000033">
    <property type="protein sequence ID" value="ORY73692.1"/>
    <property type="molecule type" value="Genomic_DNA"/>
</dbReference>
<dbReference type="OrthoDB" id="6284126at2759"/>
<evidence type="ECO:0000256" key="9">
    <source>
        <dbReference type="ARBA" id="ARBA00022741"/>
    </source>
</evidence>
<evidence type="ECO:0000256" key="18">
    <source>
        <dbReference type="ARBA" id="ARBA00047811"/>
    </source>
</evidence>
<dbReference type="Gene3D" id="1.10.510.10">
    <property type="entry name" value="Transferase(Phosphotransferase) domain 1"/>
    <property type="match status" value="1"/>
</dbReference>
<proteinExistence type="inferred from homology"/>
<keyword evidence="16" id="KW-0539">Nucleus</keyword>
<organism evidence="23 24">
    <name type="scientific">Protomyces lactucae-debilis</name>
    <dbReference type="NCBI Taxonomy" id="2754530"/>
    <lineage>
        <taxon>Eukaryota</taxon>
        <taxon>Fungi</taxon>
        <taxon>Dikarya</taxon>
        <taxon>Ascomycota</taxon>
        <taxon>Taphrinomycotina</taxon>
        <taxon>Taphrinomycetes</taxon>
        <taxon>Taphrinales</taxon>
        <taxon>Protomycetaceae</taxon>
        <taxon>Protomyces</taxon>
    </lineage>
</organism>
<evidence type="ECO:0000256" key="20">
    <source>
        <dbReference type="ARBA" id="ARBA00049280"/>
    </source>
</evidence>
<accession>A0A1Y2EQ85</accession>
<dbReference type="Gene3D" id="3.30.200.20">
    <property type="entry name" value="Phosphorylase Kinase, domain 1"/>
    <property type="match status" value="1"/>
</dbReference>
<evidence type="ECO:0000256" key="11">
    <source>
        <dbReference type="ARBA" id="ARBA00022840"/>
    </source>
</evidence>
<dbReference type="GeneID" id="63788717"/>
<keyword evidence="7" id="KW-0808">Transferase</keyword>
<feature type="domain" description="Protein kinase" evidence="22">
    <location>
        <begin position="19"/>
        <end position="335"/>
    </location>
</feature>
<dbReference type="STRING" id="56484.A0A1Y2EQ85"/>
<evidence type="ECO:0000256" key="7">
    <source>
        <dbReference type="ARBA" id="ARBA00022679"/>
    </source>
</evidence>
<dbReference type="EC" id="2.7.11.22" evidence="4"/>
<evidence type="ECO:0000313" key="24">
    <source>
        <dbReference type="Proteomes" id="UP000193685"/>
    </source>
</evidence>
<dbReference type="CDD" id="cd07842">
    <property type="entry name" value="STKc_CDK8_like"/>
    <property type="match status" value="1"/>
</dbReference>
<evidence type="ECO:0000256" key="13">
    <source>
        <dbReference type="ARBA" id="ARBA00023015"/>
    </source>
</evidence>
<keyword evidence="6" id="KW-0723">Serine/threonine-protein kinase</keyword>
<dbReference type="GO" id="GO:0004693">
    <property type="term" value="F:cyclin-dependent protein serine/threonine kinase activity"/>
    <property type="evidence" value="ECO:0007669"/>
    <property type="project" value="UniProtKB-EC"/>
</dbReference>
<evidence type="ECO:0000256" key="16">
    <source>
        <dbReference type="ARBA" id="ARBA00023242"/>
    </source>
</evidence>
<keyword evidence="8" id="KW-0479">Metal-binding</keyword>
<evidence type="ECO:0000256" key="3">
    <source>
        <dbReference type="ARBA" id="ARBA00012409"/>
    </source>
</evidence>
<reference evidence="23 24" key="1">
    <citation type="submission" date="2016-07" db="EMBL/GenBank/DDBJ databases">
        <title>Pervasive Adenine N6-methylation of Active Genes in Fungi.</title>
        <authorList>
            <consortium name="DOE Joint Genome Institute"/>
            <person name="Mondo S.J."/>
            <person name="Dannebaum R.O."/>
            <person name="Kuo R.C."/>
            <person name="Labutti K."/>
            <person name="Haridas S."/>
            <person name="Kuo A."/>
            <person name="Salamov A."/>
            <person name="Ahrendt S.R."/>
            <person name="Lipzen A."/>
            <person name="Sullivan W."/>
            <person name="Andreopoulos W.B."/>
            <person name="Clum A."/>
            <person name="Lindquist E."/>
            <person name="Daum C."/>
            <person name="Ramamoorthy G.K."/>
            <person name="Gryganskyi A."/>
            <person name="Culley D."/>
            <person name="Magnuson J.K."/>
            <person name="James T.Y."/>
            <person name="O'Malley M.A."/>
            <person name="Stajich J.E."/>
            <person name="Spatafora J.W."/>
            <person name="Visel A."/>
            <person name="Grigoriev I.V."/>
        </authorList>
    </citation>
    <scope>NUCLEOTIDE SEQUENCE [LARGE SCALE GENOMIC DNA]</scope>
    <source>
        <strain evidence="23 24">12-1054</strain>
    </source>
</reference>
<evidence type="ECO:0000256" key="2">
    <source>
        <dbReference type="ARBA" id="ARBA00006485"/>
    </source>
</evidence>
<keyword evidence="24" id="KW-1185">Reference proteome</keyword>
<dbReference type="PANTHER" id="PTHR24056">
    <property type="entry name" value="CELL DIVISION PROTEIN KINASE"/>
    <property type="match status" value="1"/>
</dbReference>
<gene>
    <name evidence="23" type="ORF">BCR37DRAFT_407315</name>
</gene>
<evidence type="ECO:0000256" key="8">
    <source>
        <dbReference type="ARBA" id="ARBA00022723"/>
    </source>
</evidence>
<evidence type="ECO:0000256" key="14">
    <source>
        <dbReference type="ARBA" id="ARBA00023159"/>
    </source>
</evidence>
<dbReference type="Proteomes" id="UP000193685">
    <property type="component" value="Unassembled WGS sequence"/>
</dbReference>
<dbReference type="PROSITE" id="PS50011">
    <property type="entry name" value="PROTEIN_KINASE_DOM"/>
    <property type="match status" value="1"/>
</dbReference>
<dbReference type="FunFam" id="1.10.510.10:FF:000408">
    <property type="entry name" value="Serine/threonine-protein kinase SSN3"/>
    <property type="match status" value="1"/>
</dbReference>
<keyword evidence="11" id="KW-0067">ATP-binding</keyword>
<keyword evidence="5" id="KW-0678">Repressor</keyword>
<dbReference type="InterPro" id="IPR011009">
    <property type="entry name" value="Kinase-like_dom_sf"/>
</dbReference>
<dbReference type="EC" id="2.7.11.23" evidence="3"/>
<comment type="catalytic activity">
    <reaction evidence="20">
        <text>[DNA-directed RNA polymerase] + ATP = phospho-[DNA-directed RNA polymerase] + ADP + H(+)</text>
        <dbReference type="Rhea" id="RHEA:10216"/>
        <dbReference type="Rhea" id="RHEA-COMP:11321"/>
        <dbReference type="Rhea" id="RHEA-COMP:11322"/>
        <dbReference type="ChEBI" id="CHEBI:15378"/>
        <dbReference type="ChEBI" id="CHEBI:30616"/>
        <dbReference type="ChEBI" id="CHEBI:43176"/>
        <dbReference type="ChEBI" id="CHEBI:68546"/>
        <dbReference type="ChEBI" id="CHEBI:456216"/>
        <dbReference type="EC" id="2.7.11.23"/>
    </reaction>
</comment>
<feature type="compositionally biased region" description="Polar residues" evidence="21">
    <location>
        <begin position="395"/>
        <end position="405"/>
    </location>
</feature>
<dbReference type="GO" id="GO:0008353">
    <property type="term" value="F:RNA polymerase II CTD heptapeptide repeat kinase activity"/>
    <property type="evidence" value="ECO:0007669"/>
    <property type="project" value="UniProtKB-EC"/>
</dbReference>
<dbReference type="OMA" id="YFKNGGP"/>
<comment type="catalytic activity">
    <reaction evidence="19">
        <text>L-seryl-[protein] + ATP = O-phospho-L-seryl-[protein] + ADP + H(+)</text>
        <dbReference type="Rhea" id="RHEA:17989"/>
        <dbReference type="Rhea" id="RHEA-COMP:9863"/>
        <dbReference type="Rhea" id="RHEA-COMP:11604"/>
        <dbReference type="ChEBI" id="CHEBI:15378"/>
        <dbReference type="ChEBI" id="CHEBI:29999"/>
        <dbReference type="ChEBI" id="CHEBI:30616"/>
        <dbReference type="ChEBI" id="CHEBI:83421"/>
        <dbReference type="ChEBI" id="CHEBI:456216"/>
        <dbReference type="EC" id="2.7.11.22"/>
    </reaction>
</comment>
<comment type="caution">
    <text evidence="23">The sequence shown here is derived from an EMBL/GenBank/DDBJ whole genome shotgun (WGS) entry which is preliminary data.</text>
</comment>
<evidence type="ECO:0000256" key="1">
    <source>
        <dbReference type="ARBA" id="ARBA00004123"/>
    </source>
</evidence>
<evidence type="ECO:0000259" key="22">
    <source>
        <dbReference type="PROSITE" id="PS50011"/>
    </source>
</evidence>
<evidence type="ECO:0000256" key="21">
    <source>
        <dbReference type="SAM" id="MobiDB-lite"/>
    </source>
</evidence>
<comment type="catalytic activity">
    <reaction evidence="18">
        <text>L-threonyl-[protein] + ATP = O-phospho-L-threonyl-[protein] + ADP + H(+)</text>
        <dbReference type="Rhea" id="RHEA:46608"/>
        <dbReference type="Rhea" id="RHEA-COMP:11060"/>
        <dbReference type="Rhea" id="RHEA-COMP:11605"/>
        <dbReference type="ChEBI" id="CHEBI:15378"/>
        <dbReference type="ChEBI" id="CHEBI:30013"/>
        <dbReference type="ChEBI" id="CHEBI:30616"/>
        <dbReference type="ChEBI" id="CHEBI:61977"/>
        <dbReference type="ChEBI" id="CHEBI:456216"/>
        <dbReference type="EC" id="2.7.11.22"/>
    </reaction>
</comment>
<keyword evidence="13" id="KW-0805">Transcription regulation</keyword>
<evidence type="ECO:0000256" key="4">
    <source>
        <dbReference type="ARBA" id="ARBA00012425"/>
    </source>
</evidence>
<dbReference type="SUPFAM" id="SSF56112">
    <property type="entry name" value="Protein kinase-like (PK-like)"/>
    <property type="match status" value="1"/>
</dbReference>
<feature type="region of interest" description="Disordered" evidence="21">
    <location>
        <begin position="377"/>
        <end position="405"/>
    </location>
</feature>
<evidence type="ECO:0000256" key="15">
    <source>
        <dbReference type="ARBA" id="ARBA00023163"/>
    </source>
</evidence>
<keyword evidence="9" id="KW-0547">Nucleotide-binding</keyword>